<accession>A0A2T9WSH7</accession>
<gene>
    <name evidence="2" type="ORF">DDW05_02410</name>
</gene>
<evidence type="ECO:0000313" key="2">
    <source>
        <dbReference type="EMBL" id="PVU70749.1"/>
    </source>
</evidence>
<organism evidence="2 3">
    <name type="scientific">Nanobsidianus stetteri</name>
    <dbReference type="NCBI Taxonomy" id="1294122"/>
    <lineage>
        <taxon>Archaea</taxon>
        <taxon>Nanobdellota</taxon>
        <taxon>Candidatus Nanoarchaeia</taxon>
        <taxon>Nanoarchaeales</taxon>
        <taxon>Nanopusillaceae</taxon>
        <taxon>Candidatus Nanobsidianus</taxon>
    </lineage>
</organism>
<dbReference type="AlphaFoldDB" id="A0A2T9WSH7"/>
<evidence type="ECO:0000313" key="3">
    <source>
        <dbReference type="Proteomes" id="UP000245908"/>
    </source>
</evidence>
<comment type="caution">
    <text evidence="2">The sequence shown here is derived from an EMBL/GenBank/DDBJ whole genome shotgun (WGS) entry which is preliminary data.</text>
</comment>
<dbReference type="Proteomes" id="UP000245908">
    <property type="component" value="Unassembled WGS sequence"/>
</dbReference>
<sequence length="100" mass="11962">MDPERDAIDHDKILNEEELKIIKDIKRNIDKLKDGISELETLVEELENFDSEELKRPLLKEDEYKIFIKVLDIQKILHDSIVLITQDLLRYKILLDQEVF</sequence>
<dbReference type="EMBL" id="QEFH01000019">
    <property type="protein sequence ID" value="PVU70749.1"/>
    <property type="molecule type" value="Genomic_DNA"/>
</dbReference>
<reference evidence="2 3" key="1">
    <citation type="journal article" date="2015" name="Appl. Environ. Microbiol.">
        <title>Nanoarchaeota, Their Sulfolobales Host, and Nanoarchaeota Virus Distribution across Yellowstone National Park Hot Springs.</title>
        <authorList>
            <person name="Munson-McGee J.H."/>
            <person name="Field E.K."/>
            <person name="Bateson M."/>
            <person name="Rooney C."/>
            <person name="Stepanauskas R."/>
            <person name="Young M.J."/>
        </authorList>
    </citation>
    <scope>NUCLEOTIDE SEQUENCE [LARGE SCALE GENOMIC DNA]</scope>
    <source>
        <strain evidence="2">SCGC AB-777_O03</strain>
    </source>
</reference>
<evidence type="ECO:0000256" key="1">
    <source>
        <dbReference type="SAM" id="Coils"/>
    </source>
</evidence>
<feature type="coiled-coil region" evidence="1">
    <location>
        <begin position="22"/>
        <end position="52"/>
    </location>
</feature>
<proteinExistence type="predicted"/>
<keyword evidence="1" id="KW-0175">Coiled coil</keyword>
<protein>
    <submittedName>
        <fullName evidence="2">Uncharacterized protein</fullName>
    </submittedName>
</protein>
<name>A0A2T9WSH7_NANST</name>